<dbReference type="AlphaFoldDB" id="A0A2M9BW52"/>
<accession>A0A2M9BW52</accession>
<protein>
    <submittedName>
        <fullName evidence="1">Uncharacterized protein</fullName>
    </submittedName>
</protein>
<organism evidence="1 2">
    <name type="scientific">Compostimonas suwonensis</name>
    <dbReference type="NCBI Taxonomy" id="1048394"/>
    <lineage>
        <taxon>Bacteria</taxon>
        <taxon>Bacillati</taxon>
        <taxon>Actinomycetota</taxon>
        <taxon>Actinomycetes</taxon>
        <taxon>Micrococcales</taxon>
        <taxon>Microbacteriaceae</taxon>
        <taxon>Compostimonas</taxon>
    </lineage>
</organism>
<proteinExistence type="predicted"/>
<evidence type="ECO:0000313" key="1">
    <source>
        <dbReference type="EMBL" id="PJJ62176.1"/>
    </source>
</evidence>
<dbReference type="RefSeq" id="WP_157802905.1">
    <property type="nucleotide sequence ID" value="NZ_PGFB01000003.1"/>
</dbReference>
<dbReference type="Proteomes" id="UP000230161">
    <property type="component" value="Unassembled WGS sequence"/>
</dbReference>
<name>A0A2M9BW52_9MICO</name>
<reference evidence="1 2" key="1">
    <citation type="submission" date="2017-11" db="EMBL/GenBank/DDBJ databases">
        <title>Genomic Encyclopedia of Archaeal and Bacterial Type Strains, Phase II (KMG-II): From Individual Species to Whole Genera.</title>
        <authorList>
            <person name="Goeker M."/>
        </authorList>
    </citation>
    <scope>NUCLEOTIDE SEQUENCE [LARGE SCALE GENOMIC DNA]</scope>
    <source>
        <strain evidence="1 2">DSM 25625</strain>
    </source>
</reference>
<dbReference type="EMBL" id="PGFB01000003">
    <property type="protein sequence ID" value="PJJ62176.1"/>
    <property type="molecule type" value="Genomic_DNA"/>
</dbReference>
<evidence type="ECO:0000313" key="2">
    <source>
        <dbReference type="Proteomes" id="UP000230161"/>
    </source>
</evidence>
<sequence>MAELGRDDFDAARSAVAFVRAFDAQDAEGVNAVLMSLPVDEIPAFVSVMATMVLSAIEGGQVPAEAFWLAMNERIDSLENR</sequence>
<gene>
    <name evidence="1" type="ORF">CLV54_1973</name>
</gene>
<keyword evidence="2" id="KW-1185">Reference proteome</keyword>
<comment type="caution">
    <text evidence="1">The sequence shown here is derived from an EMBL/GenBank/DDBJ whole genome shotgun (WGS) entry which is preliminary data.</text>
</comment>